<geneLocation type="plasmid" evidence="2">
    <name>pVIM_Pse-KSS14</name>
</geneLocation>
<keyword evidence="2" id="KW-0614">Plasmid</keyword>
<dbReference type="EMBL" id="MF564291">
    <property type="protein sequence ID" value="ATB51874.1"/>
    <property type="molecule type" value="Genomic_DNA"/>
</dbReference>
<proteinExistence type="predicted"/>
<protein>
    <submittedName>
        <fullName evidence="2">Uncharacterized protein</fullName>
    </submittedName>
</protein>
<dbReference type="AlphaFoldDB" id="A0A290GFV2"/>
<name>A0A290GFV2_PSEPU</name>
<reference evidence="2" key="1">
    <citation type="submission" date="2017-07" db="EMBL/GenBank/DDBJ databases">
        <title>Molecular diversity and dissemination of Pseudomonas putida group isolates carrying VIM-2 gene at a university hospital in Korea.</title>
        <authorList>
            <person name="Hong J.S."/>
            <person name="Yoon E.-J."/>
            <person name="Song W."/>
            <person name="Seo Y.B."/>
            <person name="Jeong S.H."/>
            <person name="Lee K."/>
        </authorList>
    </citation>
    <scope>NUCLEOTIDE SEQUENCE</scope>
    <source>
        <strain evidence="2">KSS14</strain>
        <plasmid evidence="2">pVIM_Pse-KSS14</plasmid>
    </source>
</reference>
<sequence length="176" mass="18917">MPSVWARETNAFQSSSREADAALLFGNGSAPPLGGSARQPSVGRGKPGLSRARPRARGPWNTAGSAASEDMPRKPLAGKAWWRIGHWGVRFLPMVAELAAVVAMERPASGARRPKAGGVRMEARRAKTRRASGRGLVHDSRPPDGGTPVARWLVSPSVYWWIAQKIVAIPVNSCDY</sequence>
<evidence type="ECO:0000256" key="1">
    <source>
        <dbReference type="SAM" id="MobiDB-lite"/>
    </source>
</evidence>
<feature type="region of interest" description="Disordered" evidence="1">
    <location>
        <begin position="111"/>
        <end position="143"/>
    </location>
</feature>
<organism evidence="2">
    <name type="scientific">Pseudomonas putida</name>
    <name type="common">Arthrobacter siderocapsulatus</name>
    <dbReference type="NCBI Taxonomy" id="303"/>
    <lineage>
        <taxon>Bacteria</taxon>
        <taxon>Pseudomonadati</taxon>
        <taxon>Pseudomonadota</taxon>
        <taxon>Gammaproteobacteria</taxon>
        <taxon>Pseudomonadales</taxon>
        <taxon>Pseudomonadaceae</taxon>
        <taxon>Pseudomonas</taxon>
    </lineage>
</organism>
<feature type="region of interest" description="Disordered" evidence="1">
    <location>
        <begin position="24"/>
        <end position="72"/>
    </location>
</feature>
<evidence type="ECO:0000313" key="2">
    <source>
        <dbReference type="EMBL" id="ATB51874.1"/>
    </source>
</evidence>
<accession>A0A290GFV2</accession>